<evidence type="ECO:0000313" key="4">
    <source>
        <dbReference type="Proteomes" id="UP000193411"/>
    </source>
</evidence>
<feature type="compositionally biased region" description="Gly residues" evidence="1">
    <location>
        <begin position="633"/>
        <end position="644"/>
    </location>
</feature>
<comment type="caution">
    <text evidence="3">The sequence shown here is derived from an EMBL/GenBank/DDBJ whole genome shotgun (WGS) entry which is preliminary data.</text>
</comment>
<feature type="compositionally biased region" description="Low complexity" evidence="1">
    <location>
        <begin position="512"/>
        <end position="537"/>
    </location>
</feature>
<feature type="compositionally biased region" description="Polar residues" evidence="1">
    <location>
        <begin position="147"/>
        <end position="161"/>
    </location>
</feature>
<evidence type="ECO:0000259" key="2">
    <source>
        <dbReference type="PROSITE" id="PS50870"/>
    </source>
</evidence>
<evidence type="ECO:0000256" key="1">
    <source>
        <dbReference type="SAM" id="MobiDB-lite"/>
    </source>
</evidence>
<feature type="compositionally biased region" description="Polar residues" evidence="1">
    <location>
        <begin position="18"/>
        <end position="29"/>
    </location>
</feature>
<proteinExistence type="predicted"/>
<dbReference type="InterPro" id="IPR010504">
    <property type="entry name" value="AH_dom"/>
</dbReference>
<dbReference type="Proteomes" id="UP000193411">
    <property type="component" value="Unassembled WGS sequence"/>
</dbReference>
<dbReference type="GO" id="GO:0019904">
    <property type="term" value="F:protein domain specific binding"/>
    <property type="evidence" value="ECO:0007669"/>
    <property type="project" value="InterPro"/>
</dbReference>
<dbReference type="AlphaFoldDB" id="A0A1Y2HQU8"/>
<dbReference type="Gene3D" id="1.20.1270.60">
    <property type="entry name" value="Arfaptin homology (AH) domain/BAR domain"/>
    <property type="match status" value="1"/>
</dbReference>
<organism evidence="3 4">
    <name type="scientific">Catenaria anguillulae PL171</name>
    <dbReference type="NCBI Taxonomy" id="765915"/>
    <lineage>
        <taxon>Eukaryota</taxon>
        <taxon>Fungi</taxon>
        <taxon>Fungi incertae sedis</taxon>
        <taxon>Blastocladiomycota</taxon>
        <taxon>Blastocladiomycetes</taxon>
        <taxon>Blastocladiales</taxon>
        <taxon>Catenariaceae</taxon>
        <taxon>Catenaria</taxon>
    </lineage>
</organism>
<keyword evidence="4" id="KW-1185">Reference proteome</keyword>
<feature type="compositionally biased region" description="Low complexity" evidence="1">
    <location>
        <begin position="8"/>
        <end position="17"/>
    </location>
</feature>
<feature type="compositionally biased region" description="Polar residues" evidence="1">
    <location>
        <begin position="208"/>
        <end position="227"/>
    </location>
</feature>
<dbReference type="PROSITE" id="PS50870">
    <property type="entry name" value="AH"/>
    <property type="match status" value="1"/>
</dbReference>
<feature type="region of interest" description="Disordered" evidence="1">
    <location>
        <begin position="1"/>
        <end position="176"/>
    </location>
</feature>
<evidence type="ECO:0000313" key="3">
    <source>
        <dbReference type="EMBL" id="ORZ36053.1"/>
    </source>
</evidence>
<feature type="compositionally biased region" description="Basic and acidic residues" evidence="1">
    <location>
        <begin position="93"/>
        <end position="103"/>
    </location>
</feature>
<name>A0A1Y2HQU8_9FUNG</name>
<feature type="compositionally biased region" description="Low complexity" evidence="1">
    <location>
        <begin position="47"/>
        <end position="63"/>
    </location>
</feature>
<dbReference type="GO" id="GO:0005737">
    <property type="term" value="C:cytoplasm"/>
    <property type="evidence" value="ECO:0007669"/>
    <property type="project" value="UniProtKB-ARBA"/>
</dbReference>
<feature type="domain" description="AH" evidence="2">
    <location>
        <begin position="292"/>
        <end position="413"/>
    </location>
</feature>
<feature type="region of interest" description="Disordered" evidence="1">
    <location>
        <begin position="191"/>
        <end position="257"/>
    </location>
</feature>
<feature type="compositionally biased region" description="Polar residues" evidence="1">
    <location>
        <begin position="105"/>
        <end position="122"/>
    </location>
</feature>
<sequence>MTPPVPTSYSSSSLGSSAFATRQQPSDPTTHPKLSGINSDVAGGSDLGNSSTLSRNSGSSGSTKANRDRVDFSQLDAFERKLRKLKSPPGTSEVEHHVPDRDPAPTQSSGKESSTVPVQSSGWKRGEWTTIHQSFTTEPAVLEPVSVESTANSSDSHQPRQVHTHGPPANTSPRPALNQYSAAIHQAATRNNSLPASPSPVSPAISTHAGSITSTPSTLPRHSTLPSDSHPIPSATSAFTNPHAPLPPSSFLSNPTTATLTRGMKTIVDKLMLAPLQVAANTTAQVAHLAVPDDPATHHDRKVLGAIQHTYSQISSAVDTYRSAVYSLVEAETGLADVLLASTTSTLVDPRLGQALDEYGRGIHAHALSTIAYARALDSFADQLNTFTSRALADCLETSRQANQVYTELELYRATGIAHLVAVNNQIVGGIQRAGAAAVAPALGLFGAAAAVGIGIGKSASRTNIGALAEEPASEAAAASTVAVNVDSTVAATAADQSNSSGSGHVGPLTTSPSHLSPDSATSSSSTRPRSRSNASTMSASFDLSQNFANDAHASNLRAKHAKLADALAAKTRVLQDKAVTDLAAQLAAVMAFQQGQQQLGAGGTGSGSDAVSPDEAICGTRRSAGASDLGVASGGGRKSSGYY</sequence>
<dbReference type="EMBL" id="MCFL01000019">
    <property type="protein sequence ID" value="ORZ36053.1"/>
    <property type="molecule type" value="Genomic_DNA"/>
</dbReference>
<feature type="region of interest" description="Disordered" evidence="1">
    <location>
        <begin position="599"/>
        <end position="644"/>
    </location>
</feature>
<protein>
    <recommendedName>
        <fullName evidence="2">AH domain-containing protein</fullName>
    </recommendedName>
</protein>
<dbReference type="OrthoDB" id="10669389at2759"/>
<dbReference type="Pfam" id="PF06456">
    <property type="entry name" value="Arfaptin"/>
    <property type="match status" value="1"/>
</dbReference>
<dbReference type="InterPro" id="IPR027267">
    <property type="entry name" value="AH/BAR_dom_sf"/>
</dbReference>
<dbReference type="SUPFAM" id="SSF103657">
    <property type="entry name" value="BAR/IMD domain-like"/>
    <property type="match status" value="1"/>
</dbReference>
<feature type="region of interest" description="Disordered" evidence="1">
    <location>
        <begin position="495"/>
        <end position="537"/>
    </location>
</feature>
<reference evidence="3 4" key="1">
    <citation type="submission" date="2016-07" db="EMBL/GenBank/DDBJ databases">
        <title>Pervasive Adenine N6-methylation of Active Genes in Fungi.</title>
        <authorList>
            <consortium name="DOE Joint Genome Institute"/>
            <person name="Mondo S.J."/>
            <person name="Dannebaum R.O."/>
            <person name="Kuo R.C."/>
            <person name="Labutti K."/>
            <person name="Haridas S."/>
            <person name="Kuo A."/>
            <person name="Salamov A."/>
            <person name="Ahrendt S.R."/>
            <person name="Lipzen A."/>
            <person name="Sullivan W."/>
            <person name="Andreopoulos W.B."/>
            <person name="Clum A."/>
            <person name="Lindquist E."/>
            <person name="Daum C."/>
            <person name="Ramamoorthy G.K."/>
            <person name="Gryganskyi A."/>
            <person name="Culley D."/>
            <person name="Magnuson J.K."/>
            <person name="James T.Y."/>
            <person name="O'Malley M.A."/>
            <person name="Stajich J.E."/>
            <person name="Spatafora J.W."/>
            <person name="Visel A."/>
            <person name="Grigoriev I.V."/>
        </authorList>
    </citation>
    <scope>NUCLEOTIDE SEQUENCE [LARGE SCALE GENOMIC DNA]</scope>
    <source>
        <strain evidence="3 4">PL171</strain>
    </source>
</reference>
<gene>
    <name evidence="3" type="ORF">BCR44DRAFT_23589</name>
</gene>
<accession>A0A1Y2HQU8</accession>